<feature type="non-terminal residue" evidence="6">
    <location>
        <position position="1"/>
    </location>
</feature>
<feature type="region of interest" description="Disordered" evidence="5">
    <location>
        <begin position="681"/>
        <end position="711"/>
    </location>
</feature>
<dbReference type="Pfam" id="PF04615">
    <property type="entry name" value="Utp14"/>
    <property type="match status" value="2"/>
</dbReference>
<dbReference type="GO" id="GO:0032040">
    <property type="term" value="C:small-subunit processome"/>
    <property type="evidence" value="ECO:0007669"/>
    <property type="project" value="InterPro"/>
</dbReference>
<evidence type="ECO:0000256" key="4">
    <source>
        <dbReference type="ARBA" id="ARBA00023242"/>
    </source>
</evidence>
<feature type="non-terminal residue" evidence="6">
    <location>
        <position position="711"/>
    </location>
</feature>
<keyword evidence="4" id="KW-0539">Nucleus</keyword>
<sequence length="711" mass="79951">RRKLAERTEASVQVSEFNVSCKGAGEKLVLSELLQPICPKSALSSVKKELTRVKQKKAVELPLSKEEAKRVVREAAYVRTSKEVGKWQQVVLQNRRAEQLVFPLKQEIATIVPLEQATLAWKARTPLEQEIFGLLHKTQQPITDPLLTPEETASLQAMSLEEAQRRRAELQKARALQSYYEAKARREKRIKSKKYHRVLKKSKRRKALKEFELLQKSDPEAALARLEELEQLRMQERMSLKHQNKGKWARSRAILAKYDLEARKAMQEQLARNKELTQKVRVELPEEEPDEVPEEDLTSVTIPTVPVGATGTNPWMLGKPSGPAKEPEVQESLEDIAVPRAAESKEDMSEEEEEMSEEEVLLQDFAQKRHARQQQAGSPEGQGEALAAPGSVGLVCRRGADETEVVAELPGASPIHPVCVEEQASLGIEQPPRAEEEILLSEQLGRVQTMEDVEALVSEERVEEQEKPAAARAEKRVQQQEEGRAGDKRDKKPPAKKQLISLQDVLAGKSQEVQCPSLPLIMEEEEGGIDQRGVITEAFAGDDVVADFRREKHKAEQAGKPQPVNLVLPGWGEWGGTGLKPSAKKIKRFLLKPPPAPPRKDRRLPNVIISEQRNIHAAAHQVNELPFPFERHQQFEQSIRTPVGSTWNTQRAFQKLTAPRVITRAGHIIQPLSAEDVPDMTAAAGSAAKPMLEIEPKRQEQPLRRPRKRAR</sequence>
<feature type="compositionally biased region" description="Basic and acidic residues" evidence="5">
    <location>
        <begin position="458"/>
        <end position="493"/>
    </location>
</feature>
<dbReference type="PANTHER" id="PTHR14150:SF12">
    <property type="entry name" value="U3 SMALL NUCLEOLAR RNA-ASSOCIATED PROTEIN 14 HOMOLOG A"/>
    <property type="match status" value="1"/>
</dbReference>
<dbReference type="InterPro" id="IPR006709">
    <property type="entry name" value="SSU_processome_Utp14"/>
</dbReference>
<keyword evidence="7" id="KW-1185">Reference proteome</keyword>
<accession>A0A7K7F3A0</accession>
<dbReference type="GO" id="GO:0006364">
    <property type="term" value="P:rRNA processing"/>
    <property type="evidence" value="ECO:0007669"/>
    <property type="project" value="InterPro"/>
</dbReference>
<evidence type="ECO:0000256" key="5">
    <source>
        <dbReference type="SAM" id="MobiDB-lite"/>
    </source>
</evidence>
<organism evidence="6 7">
    <name type="scientific">Chionis minor</name>
    <name type="common">Black-faced sheathbill</name>
    <dbReference type="NCBI Taxonomy" id="227182"/>
    <lineage>
        <taxon>Eukaryota</taxon>
        <taxon>Metazoa</taxon>
        <taxon>Chordata</taxon>
        <taxon>Craniata</taxon>
        <taxon>Vertebrata</taxon>
        <taxon>Euteleostomi</taxon>
        <taxon>Archelosauria</taxon>
        <taxon>Archosauria</taxon>
        <taxon>Dinosauria</taxon>
        <taxon>Saurischia</taxon>
        <taxon>Theropoda</taxon>
        <taxon>Coelurosauria</taxon>
        <taxon>Aves</taxon>
        <taxon>Neognathae</taxon>
        <taxon>Neoaves</taxon>
        <taxon>Charadriiformes</taxon>
        <taxon>Chionididae</taxon>
        <taxon>Chionis</taxon>
    </lineage>
</organism>
<comment type="similarity">
    <text evidence="2">Belongs to the UTP14 family.</text>
</comment>
<dbReference type="PANTHER" id="PTHR14150">
    <property type="entry name" value="U3 SMALL NUCLEOLAR RNA-ASSOCIATED PROTEIN 14"/>
    <property type="match status" value="1"/>
</dbReference>
<proteinExistence type="inferred from homology"/>
<comment type="caution">
    <text evidence="6">The sequence shown here is derived from an EMBL/GenBank/DDBJ whole genome shotgun (WGS) entry which is preliminary data.</text>
</comment>
<dbReference type="OrthoDB" id="277439at2759"/>
<evidence type="ECO:0000256" key="3">
    <source>
        <dbReference type="ARBA" id="ARBA00022553"/>
    </source>
</evidence>
<feature type="compositionally biased region" description="Basic and acidic residues" evidence="5">
    <location>
        <begin position="692"/>
        <end position="703"/>
    </location>
</feature>
<evidence type="ECO:0000313" key="6">
    <source>
        <dbReference type="EMBL" id="NWY51929.1"/>
    </source>
</evidence>
<dbReference type="AlphaFoldDB" id="A0A7K7F3A0"/>
<name>A0A7K7F3A0_CHIMN</name>
<feature type="region of interest" description="Disordered" evidence="5">
    <location>
        <begin position="304"/>
        <end position="387"/>
    </location>
</feature>
<evidence type="ECO:0000256" key="1">
    <source>
        <dbReference type="ARBA" id="ARBA00004604"/>
    </source>
</evidence>
<gene>
    <name evidence="6" type="primary">Utp14a</name>
    <name evidence="6" type="ORF">CHIMIN_R14640</name>
</gene>
<keyword evidence="3" id="KW-0597">Phosphoprotein</keyword>
<dbReference type="EMBL" id="VZSF01002179">
    <property type="protein sequence ID" value="NWY51929.1"/>
    <property type="molecule type" value="Genomic_DNA"/>
</dbReference>
<evidence type="ECO:0000313" key="7">
    <source>
        <dbReference type="Proteomes" id="UP000557271"/>
    </source>
</evidence>
<evidence type="ECO:0000256" key="2">
    <source>
        <dbReference type="ARBA" id="ARBA00007774"/>
    </source>
</evidence>
<comment type="subcellular location">
    <subcellularLocation>
        <location evidence="1">Nucleus</location>
        <location evidence="1">Nucleolus</location>
    </subcellularLocation>
</comment>
<feature type="region of interest" description="Disordered" evidence="5">
    <location>
        <begin position="457"/>
        <end position="497"/>
    </location>
</feature>
<dbReference type="Proteomes" id="UP000557271">
    <property type="component" value="Unassembled WGS sequence"/>
</dbReference>
<feature type="compositionally biased region" description="Acidic residues" evidence="5">
    <location>
        <begin position="348"/>
        <end position="361"/>
    </location>
</feature>
<reference evidence="6 7" key="1">
    <citation type="submission" date="2019-09" db="EMBL/GenBank/DDBJ databases">
        <title>Bird 10,000 Genomes (B10K) Project - Family phase.</title>
        <authorList>
            <person name="Zhang G."/>
        </authorList>
    </citation>
    <scope>NUCLEOTIDE SEQUENCE [LARGE SCALE GENOMIC DNA]</scope>
    <source>
        <strain evidence="6">B10K-UC-030-51</strain>
    </source>
</reference>
<protein>
    <submittedName>
        <fullName evidence="6">UT14A protein</fullName>
    </submittedName>
</protein>